<sequence>MDTTPIYSPFCKEVVVHKGVQFNYDVEFKFHHVELHQDEYLIILKDVLSRDNRQKLEQFLEENSDISHVRGGDSPVIVQVREGDPVQVREYFGDEFLEKLKLFIIEYESKSRVETYPPSHVSPTNSFGRSASQVEVSSFSTLVETSLEDDNRRHEEVRSRLLNSTTAGMNLLKRSGFLRGNDVETDRLERYEQPWNKGKPTRADRALNRDSRR</sequence>
<dbReference type="AlphaFoldDB" id="A0A9X0AED2"/>
<dbReference type="Proteomes" id="UP001152300">
    <property type="component" value="Unassembled WGS sequence"/>
</dbReference>
<keyword evidence="3" id="KW-1185">Reference proteome</keyword>
<evidence type="ECO:0000313" key="2">
    <source>
        <dbReference type="EMBL" id="KAJ8061296.1"/>
    </source>
</evidence>
<evidence type="ECO:0000313" key="3">
    <source>
        <dbReference type="Proteomes" id="UP001152300"/>
    </source>
</evidence>
<name>A0A9X0AED2_9HELO</name>
<dbReference type="EMBL" id="JAPEIS010000012">
    <property type="protein sequence ID" value="KAJ8061296.1"/>
    <property type="molecule type" value="Genomic_DNA"/>
</dbReference>
<accession>A0A9X0AED2</accession>
<evidence type="ECO:0000256" key="1">
    <source>
        <dbReference type="SAM" id="MobiDB-lite"/>
    </source>
</evidence>
<proteinExistence type="predicted"/>
<dbReference type="OrthoDB" id="10306528at2759"/>
<organism evidence="2 3">
    <name type="scientific">Sclerotinia nivalis</name>
    <dbReference type="NCBI Taxonomy" id="352851"/>
    <lineage>
        <taxon>Eukaryota</taxon>
        <taxon>Fungi</taxon>
        <taxon>Dikarya</taxon>
        <taxon>Ascomycota</taxon>
        <taxon>Pezizomycotina</taxon>
        <taxon>Leotiomycetes</taxon>
        <taxon>Helotiales</taxon>
        <taxon>Sclerotiniaceae</taxon>
        <taxon>Sclerotinia</taxon>
    </lineage>
</organism>
<comment type="caution">
    <text evidence="2">The sequence shown here is derived from an EMBL/GenBank/DDBJ whole genome shotgun (WGS) entry which is preliminary data.</text>
</comment>
<protein>
    <submittedName>
        <fullName evidence="2">Uncharacterized protein</fullName>
    </submittedName>
</protein>
<gene>
    <name evidence="2" type="ORF">OCU04_010359</name>
</gene>
<feature type="region of interest" description="Disordered" evidence="1">
    <location>
        <begin position="191"/>
        <end position="213"/>
    </location>
</feature>
<feature type="compositionally biased region" description="Basic and acidic residues" evidence="1">
    <location>
        <begin position="201"/>
        <end position="213"/>
    </location>
</feature>
<reference evidence="2" key="1">
    <citation type="submission" date="2022-11" db="EMBL/GenBank/DDBJ databases">
        <title>Genome Resource of Sclerotinia nivalis Strain SnTB1, a Plant Pathogen Isolated from American Ginseng.</title>
        <authorList>
            <person name="Fan S."/>
        </authorList>
    </citation>
    <scope>NUCLEOTIDE SEQUENCE</scope>
    <source>
        <strain evidence="2">SnTB1</strain>
    </source>
</reference>